<feature type="region of interest" description="Disordered" evidence="8">
    <location>
        <begin position="115"/>
        <end position="155"/>
    </location>
</feature>
<evidence type="ECO:0000256" key="3">
    <source>
        <dbReference type="ARBA" id="ARBA00022833"/>
    </source>
</evidence>
<evidence type="ECO:0000313" key="10">
    <source>
        <dbReference type="EMBL" id="KAL2280197.1"/>
    </source>
</evidence>
<feature type="domain" description="Zn(2)-C6 fungal-type" evidence="9">
    <location>
        <begin position="21"/>
        <end position="51"/>
    </location>
</feature>
<keyword evidence="6" id="KW-0804">Transcription</keyword>
<dbReference type="SMART" id="SM00906">
    <property type="entry name" value="Fungal_trans"/>
    <property type="match status" value="1"/>
</dbReference>
<proteinExistence type="predicted"/>
<dbReference type="Pfam" id="PF00172">
    <property type="entry name" value="Zn_clus"/>
    <property type="match status" value="1"/>
</dbReference>
<evidence type="ECO:0000256" key="4">
    <source>
        <dbReference type="ARBA" id="ARBA00023015"/>
    </source>
</evidence>
<keyword evidence="7" id="KW-0539">Nucleus</keyword>
<evidence type="ECO:0000256" key="8">
    <source>
        <dbReference type="SAM" id="MobiDB-lite"/>
    </source>
</evidence>
<evidence type="ECO:0000256" key="2">
    <source>
        <dbReference type="ARBA" id="ARBA00022723"/>
    </source>
</evidence>
<name>A0ABR4ECP9_9PEZI</name>
<keyword evidence="2" id="KW-0479">Metal-binding</keyword>
<keyword evidence="5" id="KW-0238">DNA-binding</keyword>
<dbReference type="Pfam" id="PF04082">
    <property type="entry name" value="Fungal_trans"/>
    <property type="match status" value="1"/>
</dbReference>
<evidence type="ECO:0000256" key="7">
    <source>
        <dbReference type="ARBA" id="ARBA00023242"/>
    </source>
</evidence>
<dbReference type="InterPro" id="IPR007219">
    <property type="entry name" value="XnlR_reg_dom"/>
</dbReference>
<dbReference type="InterPro" id="IPR036864">
    <property type="entry name" value="Zn2-C6_fun-type_DNA-bd_sf"/>
</dbReference>
<dbReference type="CDD" id="cd12148">
    <property type="entry name" value="fungal_TF_MHR"/>
    <property type="match status" value="1"/>
</dbReference>
<keyword evidence="3" id="KW-0862">Zinc</keyword>
<dbReference type="EMBL" id="JBAWTH010000068">
    <property type="protein sequence ID" value="KAL2280197.1"/>
    <property type="molecule type" value="Genomic_DNA"/>
</dbReference>
<evidence type="ECO:0000256" key="6">
    <source>
        <dbReference type="ARBA" id="ARBA00023163"/>
    </source>
</evidence>
<keyword evidence="11" id="KW-1185">Reference proteome</keyword>
<protein>
    <recommendedName>
        <fullName evidence="9">Zn(2)-C6 fungal-type domain-containing protein</fullName>
    </recommendedName>
</protein>
<dbReference type="SMART" id="SM00066">
    <property type="entry name" value="GAL4"/>
    <property type="match status" value="1"/>
</dbReference>
<dbReference type="CDD" id="cd00067">
    <property type="entry name" value="GAL4"/>
    <property type="match status" value="1"/>
</dbReference>
<evidence type="ECO:0000256" key="1">
    <source>
        <dbReference type="ARBA" id="ARBA00004123"/>
    </source>
</evidence>
<gene>
    <name evidence="10" type="ORF">FJTKL_12664</name>
</gene>
<dbReference type="Proteomes" id="UP001600888">
    <property type="component" value="Unassembled WGS sequence"/>
</dbReference>
<dbReference type="PANTHER" id="PTHR31313:SF77">
    <property type="entry name" value="ZN(II)2CYS6 TRANSCRIPTION FACTOR (EUROFUNG)"/>
    <property type="match status" value="1"/>
</dbReference>
<reference evidence="10 11" key="1">
    <citation type="submission" date="2024-03" db="EMBL/GenBank/DDBJ databases">
        <title>A high-quality draft genome sequence of Diaporthe vaccinii, a causative agent of upright dieback and viscid rot disease in cranberry plants.</title>
        <authorList>
            <person name="Sarrasin M."/>
            <person name="Lang B.F."/>
            <person name="Burger G."/>
        </authorList>
    </citation>
    <scope>NUCLEOTIDE SEQUENCE [LARGE SCALE GENOMIC DNA]</scope>
    <source>
        <strain evidence="10 11">IS7</strain>
    </source>
</reference>
<comment type="subcellular location">
    <subcellularLocation>
        <location evidence="1">Nucleus</location>
    </subcellularLocation>
</comment>
<evidence type="ECO:0000259" key="9">
    <source>
        <dbReference type="PROSITE" id="PS50048"/>
    </source>
</evidence>
<comment type="caution">
    <text evidence="10">The sequence shown here is derived from an EMBL/GenBank/DDBJ whole genome shotgun (WGS) entry which is preliminary data.</text>
</comment>
<accession>A0ABR4ECP9</accession>
<dbReference type="InterPro" id="IPR051615">
    <property type="entry name" value="Transcr_Regulatory_Elem"/>
</dbReference>
<dbReference type="SUPFAM" id="SSF57701">
    <property type="entry name" value="Zn2/Cys6 DNA-binding domain"/>
    <property type="match status" value="1"/>
</dbReference>
<feature type="compositionally biased region" description="Low complexity" evidence="8">
    <location>
        <begin position="233"/>
        <end position="242"/>
    </location>
</feature>
<organism evidence="10 11">
    <name type="scientific">Diaporthe vaccinii</name>
    <dbReference type="NCBI Taxonomy" id="105482"/>
    <lineage>
        <taxon>Eukaryota</taxon>
        <taxon>Fungi</taxon>
        <taxon>Dikarya</taxon>
        <taxon>Ascomycota</taxon>
        <taxon>Pezizomycotina</taxon>
        <taxon>Sordariomycetes</taxon>
        <taxon>Sordariomycetidae</taxon>
        <taxon>Diaporthales</taxon>
        <taxon>Diaporthaceae</taxon>
        <taxon>Diaporthe</taxon>
        <taxon>Diaporthe eres species complex</taxon>
    </lineage>
</organism>
<dbReference type="InterPro" id="IPR001138">
    <property type="entry name" value="Zn2Cys6_DnaBD"/>
</dbReference>
<evidence type="ECO:0000256" key="5">
    <source>
        <dbReference type="ARBA" id="ARBA00023125"/>
    </source>
</evidence>
<dbReference type="PANTHER" id="PTHR31313">
    <property type="entry name" value="TY1 ENHANCER ACTIVATOR"/>
    <property type="match status" value="1"/>
</dbReference>
<feature type="region of interest" description="Disordered" evidence="8">
    <location>
        <begin position="225"/>
        <end position="258"/>
    </location>
</feature>
<dbReference type="PROSITE" id="PS50048">
    <property type="entry name" value="ZN2_CY6_FUNGAL_2"/>
    <property type="match status" value="1"/>
</dbReference>
<dbReference type="Gene3D" id="4.10.240.10">
    <property type="entry name" value="Zn(2)-C6 fungal-type DNA-binding domain"/>
    <property type="match status" value="1"/>
</dbReference>
<dbReference type="PROSITE" id="PS00463">
    <property type="entry name" value="ZN2_CY6_FUNGAL_1"/>
    <property type="match status" value="1"/>
</dbReference>
<keyword evidence="4" id="KW-0805">Transcription regulation</keyword>
<evidence type="ECO:0000313" key="11">
    <source>
        <dbReference type="Proteomes" id="UP001600888"/>
    </source>
</evidence>
<sequence length="776" mass="86255">MSDSSRAHSTATKARRHITTACYACREDKIKCDGAVPECRKCAVKNRKCTYAGIDRRKLSLRKAVEAFSQRVRQLEAYINSHNLAIPSTDPDNRATLDQLSSLYAPQACELNAADKDPSPGALHRPQGLPDLDPVAPNAPTIDMTSSPQTSRDLDPFHIAPASFQTAFQAPEIAAQEPFVMNPPDFSTSILPFNQSFDVDWVWNHSMVDYMENDIDLDGLQVPEQRASDPLSDADPQSSTSDPSPPTLLNDDEWTDDEDQSVVTNELSHRLGSLLMTDNGERHFYGATSNLHLARGGNLPVMYINRSDKGQKAQAPLEAAGLDEDMGRNLEDHLVQLFFAWHNPSLYIVDEAIFTKARQDFQRGKQDTLFYSPFLMNAMCAVGAAFETNQHPALPTPLAEFFASRAAALLDIELQHPRISTVQALTILSSHEAACTRDTQGWLFSGMAMRLAVDFGLHVSTKAYVEAGSMSAEEARGRSVAFWGSYATDHMWGLYLGRPLHNISLAVTVETPMAFSADRYHDLVPCLPCGGRNAGMGTFKHQELFVEQWVQLPKIMSPLEGSLYFEADASKVDLVKLAQRTLGNLVSWRQNLPRELEVDVDCPVPAECSPHVLILHMLYEYLIILLHRPFVAKRYIQPHPLIGEGPEHAREMCVRSASRISVLLSLYEEQHSLSQVNILVVQITFSAALILVYATVSERDIENHRRLTGHLEMCCRALAELGHVFNNAARTLDVLLHVKRTWQARLVAASAGSKRRASFAAGSPTKRRTMSDVTRV</sequence>